<organism evidence="2 3">
    <name type="scientific">Hyphomicrobium denitrificans 1NES1</name>
    <dbReference type="NCBI Taxonomy" id="670307"/>
    <lineage>
        <taxon>Bacteria</taxon>
        <taxon>Pseudomonadati</taxon>
        <taxon>Pseudomonadota</taxon>
        <taxon>Alphaproteobacteria</taxon>
        <taxon>Hyphomicrobiales</taxon>
        <taxon>Hyphomicrobiaceae</taxon>
        <taxon>Hyphomicrobium</taxon>
    </lineage>
</organism>
<dbReference type="eggNOG" id="COG0507">
    <property type="taxonomic scope" value="Bacteria"/>
</dbReference>
<gene>
    <name evidence="2" type="ORF">HYPDE_40013</name>
</gene>
<dbReference type="InterPro" id="IPR051055">
    <property type="entry name" value="PIF1_helicase"/>
</dbReference>
<dbReference type="GO" id="GO:0000723">
    <property type="term" value="P:telomere maintenance"/>
    <property type="evidence" value="ECO:0007669"/>
    <property type="project" value="InterPro"/>
</dbReference>
<dbReference type="Pfam" id="PF05970">
    <property type="entry name" value="PIF1"/>
    <property type="match status" value="1"/>
</dbReference>
<dbReference type="InterPro" id="IPR003593">
    <property type="entry name" value="AAA+_ATPase"/>
</dbReference>
<sequence length="447" mass="50125">MDPNRKIAGIDNAVIWPKGVTPTPAFERAARFLEQPGGNLFVTGRAGTGKSTLLKALRDAYADRMVVLAPTGLAAINIGGQTIHSFFGFPPRLIQENDIKRSRNGRVMRKLDFLVIDEASMVRSDLMWGIDRAMRINRGRQREPFGGARVLLFADLHQLPPVIQEPEVLAHLTDTHGSPFFFLIDALREGSGTSLLELEQIFRQTDDDLIRVLNAVRDGNVGDTDLEFINTRVRPIRTLAEGEPYVILTTTNAAAKRINNRYLEALPEHAVRFNATITGDFNTNIEPADPALELKPGAKVMMLRNDPDKRWVNGTIARISRLTDKQVFVDVNGREYEVEPVAWEHRRYAFDQSAEKIVETVAGTFKQFPLRLAWALTIHKAQGLTLDKVYVDLGRGTFAHGQTYVALSRCRTMEGLALARPLTRRDVIFDSAALGYREVFPRLPMEP</sequence>
<dbReference type="PANTHER" id="PTHR47642">
    <property type="entry name" value="ATP-DEPENDENT DNA HELICASE"/>
    <property type="match status" value="1"/>
</dbReference>
<protein>
    <submittedName>
        <fullName evidence="2">ATPase AAA</fullName>
    </submittedName>
</protein>
<dbReference type="Gene3D" id="2.30.30.940">
    <property type="match status" value="1"/>
</dbReference>
<reference evidence="2 3" key="1">
    <citation type="journal article" date="2013" name="Genome Announc.">
        <title>Genome sequences for three denitrifying bacterial strains isolated from a uranium- and nitrate-contaminated subsurface environment.</title>
        <authorList>
            <person name="Venkatramanan R."/>
            <person name="Prakash O."/>
            <person name="Woyke T."/>
            <person name="Chain P."/>
            <person name="Goodwin L.A."/>
            <person name="Watson D."/>
            <person name="Brooks S."/>
            <person name="Kostka J.E."/>
            <person name="Green S.J."/>
        </authorList>
    </citation>
    <scope>NUCLEOTIDE SEQUENCE [LARGE SCALE GENOMIC DNA]</scope>
    <source>
        <strain evidence="2 3">1NES1</strain>
    </source>
</reference>
<dbReference type="GO" id="GO:0003678">
    <property type="term" value="F:DNA helicase activity"/>
    <property type="evidence" value="ECO:0007669"/>
    <property type="project" value="InterPro"/>
</dbReference>
<dbReference type="KEGG" id="hdt:HYPDE_40013"/>
<dbReference type="InterPro" id="IPR010285">
    <property type="entry name" value="DNA_helicase_pif1-like_DEAD"/>
</dbReference>
<dbReference type="GO" id="GO:0006281">
    <property type="term" value="P:DNA repair"/>
    <property type="evidence" value="ECO:0007669"/>
    <property type="project" value="InterPro"/>
</dbReference>
<name>N0BGV6_9HYPH</name>
<dbReference type="HOGENOM" id="CLU_001613_7_2_5"/>
<evidence type="ECO:0000259" key="1">
    <source>
        <dbReference type="SMART" id="SM00382"/>
    </source>
</evidence>
<dbReference type="AlphaFoldDB" id="N0BGV6"/>
<evidence type="ECO:0000313" key="2">
    <source>
        <dbReference type="EMBL" id="AGK59671.1"/>
    </source>
</evidence>
<dbReference type="SUPFAM" id="SSF52540">
    <property type="entry name" value="P-loop containing nucleoside triphosphate hydrolases"/>
    <property type="match status" value="2"/>
</dbReference>
<evidence type="ECO:0000313" key="3">
    <source>
        <dbReference type="Proteomes" id="UP000005952"/>
    </source>
</evidence>
<dbReference type="STRING" id="670307.HYPDE_40013"/>
<dbReference type="CDD" id="cd18809">
    <property type="entry name" value="SF1_C_RecD"/>
    <property type="match status" value="1"/>
</dbReference>
<keyword evidence="3" id="KW-1185">Reference proteome</keyword>
<proteinExistence type="predicted"/>
<dbReference type="Gene3D" id="3.40.50.300">
    <property type="entry name" value="P-loop containing nucleotide triphosphate hydrolases"/>
    <property type="match status" value="1"/>
</dbReference>
<accession>N0BGV6</accession>
<dbReference type="RefSeq" id="WP_015599686.1">
    <property type="nucleotide sequence ID" value="NC_021172.1"/>
</dbReference>
<dbReference type="InterPro" id="IPR027417">
    <property type="entry name" value="P-loop_NTPase"/>
</dbReference>
<dbReference type="Proteomes" id="UP000005952">
    <property type="component" value="Chromosome"/>
</dbReference>
<dbReference type="EMBL" id="CP005587">
    <property type="protein sequence ID" value="AGK59671.1"/>
    <property type="molecule type" value="Genomic_DNA"/>
</dbReference>
<dbReference type="SMART" id="SM00382">
    <property type="entry name" value="AAA"/>
    <property type="match status" value="1"/>
</dbReference>
<feature type="domain" description="AAA+ ATPase" evidence="1">
    <location>
        <begin position="36"/>
        <end position="202"/>
    </location>
</feature>